<protein>
    <submittedName>
        <fullName evidence="7">TonB family protein</fullName>
    </submittedName>
</protein>
<feature type="transmembrane region" description="Helical" evidence="5">
    <location>
        <begin position="16"/>
        <end position="41"/>
    </location>
</feature>
<evidence type="ECO:0000256" key="1">
    <source>
        <dbReference type="ARBA" id="ARBA00004167"/>
    </source>
</evidence>
<evidence type="ECO:0000256" key="4">
    <source>
        <dbReference type="ARBA" id="ARBA00023136"/>
    </source>
</evidence>
<name>A0ABT5WSZ8_9SPHN</name>
<evidence type="ECO:0000256" key="5">
    <source>
        <dbReference type="SAM" id="Phobius"/>
    </source>
</evidence>
<accession>A0ABT5WSZ8</accession>
<evidence type="ECO:0000259" key="6">
    <source>
        <dbReference type="PROSITE" id="PS52015"/>
    </source>
</evidence>
<keyword evidence="8" id="KW-1185">Reference proteome</keyword>
<dbReference type="Proteomes" id="UP001216253">
    <property type="component" value="Unassembled WGS sequence"/>
</dbReference>
<dbReference type="Pfam" id="PF03544">
    <property type="entry name" value="TonB_C"/>
    <property type="match status" value="1"/>
</dbReference>
<keyword evidence="2 5" id="KW-0812">Transmembrane</keyword>
<dbReference type="SUPFAM" id="SSF74653">
    <property type="entry name" value="TolA/TonB C-terminal domain"/>
    <property type="match status" value="1"/>
</dbReference>
<proteinExistence type="predicted"/>
<comment type="caution">
    <text evidence="7">The sequence shown here is derived from an EMBL/GenBank/DDBJ whole genome shotgun (WGS) entry which is preliminary data.</text>
</comment>
<dbReference type="InterPro" id="IPR037682">
    <property type="entry name" value="TonB_C"/>
</dbReference>
<keyword evidence="3 5" id="KW-1133">Transmembrane helix</keyword>
<dbReference type="InterPro" id="IPR006260">
    <property type="entry name" value="TonB/TolA_C"/>
</dbReference>
<dbReference type="RefSeq" id="WP_275229221.1">
    <property type="nucleotide sequence ID" value="NZ_JARESE010000050.1"/>
</dbReference>
<dbReference type="EMBL" id="JARESE010000050">
    <property type="protein sequence ID" value="MDE8653115.1"/>
    <property type="molecule type" value="Genomic_DNA"/>
</dbReference>
<comment type="subcellular location">
    <subcellularLocation>
        <location evidence="1">Membrane</location>
        <topology evidence="1">Single-pass membrane protein</topology>
    </subcellularLocation>
</comment>
<evidence type="ECO:0000256" key="2">
    <source>
        <dbReference type="ARBA" id="ARBA00022692"/>
    </source>
</evidence>
<reference evidence="7 8" key="1">
    <citation type="submission" date="2023-03" db="EMBL/GenBank/DDBJ databases">
        <title>NovoSphingobium album sp. nov. isolated from polycyclic aromatic hydrocarbons- and heavy-metal polluted soil.</title>
        <authorList>
            <person name="Liu Z."/>
            <person name="Wang K."/>
        </authorList>
    </citation>
    <scope>NUCLEOTIDE SEQUENCE [LARGE SCALE GENOMIC DNA]</scope>
    <source>
        <strain evidence="7 8">H3SJ31-1</strain>
    </source>
</reference>
<evidence type="ECO:0000256" key="3">
    <source>
        <dbReference type="ARBA" id="ARBA00022989"/>
    </source>
</evidence>
<dbReference type="PROSITE" id="PS52015">
    <property type="entry name" value="TONB_CTD"/>
    <property type="match status" value="1"/>
</dbReference>
<evidence type="ECO:0000313" key="8">
    <source>
        <dbReference type="Proteomes" id="UP001216253"/>
    </source>
</evidence>
<organism evidence="7 8">
    <name type="scientific">Novosphingobium album</name>
    <name type="common">ex Liu et al. 2023</name>
    <dbReference type="NCBI Taxonomy" id="3031130"/>
    <lineage>
        <taxon>Bacteria</taxon>
        <taxon>Pseudomonadati</taxon>
        <taxon>Pseudomonadota</taxon>
        <taxon>Alphaproteobacteria</taxon>
        <taxon>Sphingomonadales</taxon>
        <taxon>Sphingomonadaceae</taxon>
        <taxon>Novosphingobium</taxon>
    </lineage>
</organism>
<dbReference type="NCBIfam" id="TIGR01352">
    <property type="entry name" value="tonB_Cterm"/>
    <property type="match status" value="1"/>
</dbReference>
<feature type="domain" description="TonB C-terminal" evidence="6">
    <location>
        <begin position="132"/>
        <end position="224"/>
    </location>
</feature>
<sequence length="226" mass="24155">MSYADRTTTHSSSRTIVFATVAGIHALVLYGLVTGLGGAYIERVATVFRTTNYPVDPPSPPPTAEPEQKMPNQADTVITTPRAPIPLPDTGQRPYFEQPPFALPQSGPGDDEVVVLPELKPTPLPSGKPTPARPRNAPASWVTTDDYPTRELRDGVEGVVGFELTIGADGKVEGCRVTNSSGSPGLDAATCKYVRRQARFEPATDANGTKVPGTYASRVNWVIPKD</sequence>
<keyword evidence="4 5" id="KW-0472">Membrane</keyword>
<dbReference type="Gene3D" id="3.30.1150.10">
    <property type="match status" value="1"/>
</dbReference>
<gene>
    <name evidence="7" type="ORF">PYV00_15515</name>
</gene>
<evidence type="ECO:0000313" key="7">
    <source>
        <dbReference type="EMBL" id="MDE8653115.1"/>
    </source>
</evidence>